<dbReference type="Proteomes" id="UP001293593">
    <property type="component" value="Unassembled WGS sequence"/>
</dbReference>
<evidence type="ECO:0000259" key="1">
    <source>
        <dbReference type="PROSITE" id="PS50181"/>
    </source>
</evidence>
<dbReference type="Gene3D" id="1.20.1280.50">
    <property type="match status" value="1"/>
</dbReference>
<name>A0AAE1N2R2_9FABA</name>
<dbReference type="EMBL" id="JAWXYG010000002">
    <property type="protein sequence ID" value="KAK4281564.1"/>
    <property type="molecule type" value="Genomic_DNA"/>
</dbReference>
<dbReference type="Pfam" id="PF23622">
    <property type="entry name" value="LRR_At1g61320_AtMIF1"/>
    <property type="match status" value="1"/>
</dbReference>
<accession>A0AAE1N2R2</accession>
<dbReference type="AlphaFoldDB" id="A0AAE1N2R2"/>
<dbReference type="PANTHER" id="PTHR34145">
    <property type="entry name" value="OS02G0105600 PROTEIN"/>
    <property type="match status" value="1"/>
</dbReference>
<keyword evidence="3" id="KW-1185">Reference proteome</keyword>
<dbReference type="InterPro" id="IPR001810">
    <property type="entry name" value="F-box_dom"/>
</dbReference>
<evidence type="ECO:0000313" key="2">
    <source>
        <dbReference type="EMBL" id="KAK4281564.1"/>
    </source>
</evidence>
<comment type="caution">
    <text evidence="2">The sequence shown here is derived from an EMBL/GenBank/DDBJ whole genome shotgun (WGS) entry which is preliminary data.</text>
</comment>
<dbReference type="PANTHER" id="PTHR34145:SF28">
    <property type="entry name" value="F-BOX DOMAIN-CONTAINING PROTEIN"/>
    <property type="match status" value="1"/>
</dbReference>
<sequence length="323" mass="37248">MKAKSRISLNNFSDAVLHHIFSFLEVKDIARLKAVSRRFQTLCVSTKQLDLIIRSSCLEDLTLKRCCGFKSVRIITDKLRTLSYTNCTGRFCDNCDFELKKDDEIVVEVSAPNLQSFMWEGPPARLCYDKVAFKSLHMATITGIVFHNLNLGEQLFEAIRWVEILSLDTLVLQYLYGMPLISFGDVRHLEIQVGRGFFYNVDDVLTNFLKRISNLDILALAPDDYYEEPDPFDFKDALMECKKTKWKKIKGLKKVKFTTGSMYFSMAFLIGMLKKSCVDMEEMTLIYPSCYHKSIERYLDCLESGSSSLSINLSPPNRKRKRC</sequence>
<dbReference type="InterPro" id="IPR055357">
    <property type="entry name" value="LRR_At1g61320_AtMIF1"/>
</dbReference>
<dbReference type="SUPFAM" id="SSF81383">
    <property type="entry name" value="F-box domain"/>
    <property type="match status" value="1"/>
</dbReference>
<feature type="domain" description="F-box" evidence="1">
    <location>
        <begin position="6"/>
        <end position="56"/>
    </location>
</feature>
<dbReference type="PROSITE" id="PS50181">
    <property type="entry name" value="FBOX"/>
    <property type="match status" value="1"/>
</dbReference>
<organism evidence="2 3">
    <name type="scientific">Acacia crassicarpa</name>
    <name type="common">northern wattle</name>
    <dbReference type="NCBI Taxonomy" id="499986"/>
    <lineage>
        <taxon>Eukaryota</taxon>
        <taxon>Viridiplantae</taxon>
        <taxon>Streptophyta</taxon>
        <taxon>Embryophyta</taxon>
        <taxon>Tracheophyta</taxon>
        <taxon>Spermatophyta</taxon>
        <taxon>Magnoliopsida</taxon>
        <taxon>eudicotyledons</taxon>
        <taxon>Gunneridae</taxon>
        <taxon>Pentapetalae</taxon>
        <taxon>rosids</taxon>
        <taxon>fabids</taxon>
        <taxon>Fabales</taxon>
        <taxon>Fabaceae</taxon>
        <taxon>Caesalpinioideae</taxon>
        <taxon>mimosoid clade</taxon>
        <taxon>Acacieae</taxon>
        <taxon>Acacia</taxon>
    </lineage>
</organism>
<dbReference type="InterPro" id="IPR036047">
    <property type="entry name" value="F-box-like_dom_sf"/>
</dbReference>
<reference evidence="2" key="1">
    <citation type="submission" date="2023-10" db="EMBL/GenBank/DDBJ databases">
        <title>Chromosome-level genome of the transformable northern wattle, Acacia crassicarpa.</title>
        <authorList>
            <person name="Massaro I."/>
            <person name="Sinha N.R."/>
            <person name="Poethig S."/>
            <person name="Leichty A.R."/>
        </authorList>
    </citation>
    <scope>NUCLEOTIDE SEQUENCE</scope>
    <source>
        <strain evidence="2">Acra3RX</strain>
        <tissue evidence="2">Leaf</tissue>
    </source>
</reference>
<protein>
    <recommendedName>
        <fullName evidence="1">F-box domain-containing protein</fullName>
    </recommendedName>
</protein>
<dbReference type="InterPro" id="IPR053772">
    <property type="entry name" value="At1g61320/At1g61330-like"/>
</dbReference>
<gene>
    <name evidence="2" type="ORF">QN277_013040</name>
</gene>
<proteinExistence type="predicted"/>
<evidence type="ECO:0000313" key="3">
    <source>
        <dbReference type="Proteomes" id="UP001293593"/>
    </source>
</evidence>